<reference evidence="4 5" key="1">
    <citation type="journal article" date="2021" name="ISME Commun">
        <title>Automated analysis of genomic sequences facilitates high-throughput and comprehensive description of bacteria.</title>
        <authorList>
            <person name="Hitch T.C.A."/>
        </authorList>
    </citation>
    <scope>NUCLEOTIDE SEQUENCE [LARGE SCALE GENOMIC DNA]</scope>
    <source>
        <strain evidence="4 5">Sanger_04</strain>
    </source>
</reference>
<comment type="similarity">
    <text evidence="1">Belongs to the ABC transporter superfamily.</text>
</comment>
<dbReference type="Pfam" id="PF00005">
    <property type="entry name" value="ABC_tran"/>
    <property type="match status" value="1"/>
</dbReference>
<dbReference type="InterPro" id="IPR003439">
    <property type="entry name" value="ABC_transporter-like_ATP-bd"/>
</dbReference>
<evidence type="ECO:0000256" key="2">
    <source>
        <dbReference type="ARBA" id="ARBA00022448"/>
    </source>
</evidence>
<gene>
    <name evidence="4" type="ORF">OCV63_01605</name>
</gene>
<accession>A0ABT2RTG1</accession>
<comment type="caution">
    <text evidence="4">The sequence shown here is derived from an EMBL/GenBank/DDBJ whole genome shotgun (WGS) entry which is preliminary data.</text>
</comment>
<dbReference type="RefSeq" id="WP_158361854.1">
    <property type="nucleotide sequence ID" value="NZ_JAOQKC010000002.1"/>
</dbReference>
<dbReference type="GO" id="GO:0005524">
    <property type="term" value="F:ATP binding"/>
    <property type="evidence" value="ECO:0007669"/>
    <property type="project" value="UniProtKB-KW"/>
</dbReference>
<evidence type="ECO:0000259" key="3">
    <source>
        <dbReference type="Pfam" id="PF00005"/>
    </source>
</evidence>
<organism evidence="4 5">
    <name type="scientific">Laedolimicola ammoniilytica</name>
    <dbReference type="NCBI Taxonomy" id="2981771"/>
    <lineage>
        <taxon>Bacteria</taxon>
        <taxon>Bacillati</taxon>
        <taxon>Bacillota</taxon>
        <taxon>Clostridia</taxon>
        <taxon>Lachnospirales</taxon>
        <taxon>Lachnospiraceae</taxon>
        <taxon>Laedolimicola</taxon>
    </lineage>
</organism>
<keyword evidence="4" id="KW-0067">ATP-binding</keyword>
<sequence>MDTNYIIETKNLTKQYGSQKSVADLNIHVKRGRIYGLLGRNGAGKTTTMKMLLGLTKPTSGEVKIWGKPLQGNEKKLLPRIGSLI</sequence>
<keyword evidence="4" id="KW-0547">Nucleotide-binding</keyword>
<dbReference type="SUPFAM" id="SSF52540">
    <property type="entry name" value="P-loop containing nucleoside triphosphate hydrolases"/>
    <property type="match status" value="1"/>
</dbReference>
<feature type="non-terminal residue" evidence="4">
    <location>
        <position position="85"/>
    </location>
</feature>
<feature type="domain" description="ABC transporter" evidence="3">
    <location>
        <begin position="23"/>
        <end position="77"/>
    </location>
</feature>
<evidence type="ECO:0000256" key="1">
    <source>
        <dbReference type="ARBA" id="ARBA00005417"/>
    </source>
</evidence>
<dbReference type="EMBL" id="JAOQKC010000002">
    <property type="protein sequence ID" value="MCU6695591.1"/>
    <property type="molecule type" value="Genomic_DNA"/>
</dbReference>
<dbReference type="PANTHER" id="PTHR43335:SF4">
    <property type="entry name" value="ABC TRANSPORTER, ATP-BINDING PROTEIN"/>
    <property type="match status" value="1"/>
</dbReference>
<keyword evidence="5" id="KW-1185">Reference proteome</keyword>
<dbReference type="InterPro" id="IPR027417">
    <property type="entry name" value="P-loop_NTPase"/>
</dbReference>
<name>A0ABT2RTG1_9FIRM</name>
<evidence type="ECO:0000313" key="5">
    <source>
        <dbReference type="Proteomes" id="UP001652461"/>
    </source>
</evidence>
<proteinExistence type="inferred from homology"/>
<dbReference type="Gene3D" id="3.40.50.300">
    <property type="entry name" value="P-loop containing nucleotide triphosphate hydrolases"/>
    <property type="match status" value="1"/>
</dbReference>
<dbReference type="PANTHER" id="PTHR43335">
    <property type="entry name" value="ABC TRANSPORTER, ATP-BINDING PROTEIN"/>
    <property type="match status" value="1"/>
</dbReference>
<evidence type="ECO:0000313" key="4">
    <source>
        <dbReference type="EMBL" id="MCU6695591.1"/>
    </source>
</evidence>
<protein>
    <submittedName>
        <fullName evidence="4">ATP-binding cassette domain-containing protein</fullName>
    </submittedName>
</protein>
<dbReference type="Proteomes" id="UP001652461">
    <property type="component" value="Unassembled WGS sequence"/>
</dbReference>
<keyword evidence="2" id="KW-0813">Transport</keyword>